<comment type="catalytic activity">
    <reaction evidence="4">
        <text>a 2'-deoxyadenosine in DNA + S-adenosyl-L-methionine = an N(6)-methyl-2'-deoxyadenosine in DNA + S-adenosyl-L-homocysteine + H(+)</text>
        <dbReference type="Rhea" id="RHEA:15197"/>
        <dbReference type="Rhea" id="RHEA-COMP:12418"/>
        <dbReference type="Rhea" id="RHEA-COMP:12419"/>
        <dbReference type="ChEBI" id="CHEBI:15378"/>
        <dbReference type="ChEBI" id="CHEBI:57856"/>
        <dbReference type="ChEBI" id="CHEBI:59789"/>
        <dbReference type="ChEBI" id="CHEBI:90615"/>
        <dbReference type="ChEBI" id="CHEBI:90616"/>
        <dbReference type="EC" id="2.1.1.72"/>
    </reaction>
</comment>
<dbReference type="EMBL" id="LAZR01022225">
    <property type="protein sequence ID" value="KKL82618.1"/>
    <property type="molecule type" value="Genomic_DNA"/>
</dbReference>
<dbReference type="PANTHER" id="PTHR33841:SF1">
    <property type="entry name" value="DNA METHYLTRANSFERASE A"/>
    <property type="match status" value="1"/>
</dbReference>
<dbReference type="PRINTS" id="PR00507">
    <property type="entry name" value="N12N6MTFRASE"/>
</dbReference>
<gene>
    <name evidence="6" type="ORF">LCGC14_1982950</name>
</gene>
<evidence type="ECO:0000256" key="4">
    <source>
        <dbReference type="ARBA" id="ARBA00047942"/>
    </source>
</evidence>
<feature type="domain" description="DNA methylase adenine-specific" evidence="5">
    <location>
        <begin position="256"/>
        <end position="374"/>
    </location>
</feature>
<proteinExistence type="predicted"/>
<dbReference type="GO" id="GO:0009007">
    <property type="term" value="F:site-specific DNA-methyltransferase (adenine-specific) activity"/>
    <property type="evidence" value="ECO:0007669"/>
    <property type="project" value="UniProtKB-EC"/>
</dbReference>
<dbReference type="InterPro" id="IPR003356">
    <property type="entry name" value="DNA_methylase_A-5"/>
</dbReference>
<reference evidence="6" key="1">
    <citation type="journal article" date="2015" name="Nature">
        <title>Complex archaea that bridge the gap between prokaryotes and eukaryotes.</title>
        <authorList>
            <person name="Spang A."/>
            <person name="Saw J.H."/>
            <person name="Jorgensen S.L."/>
            <person name="Zaremba-Niedzwiedzka K."/>
            <person name="Martijn J."/>
            <person name="Lind A.E."/>
            <person name="van Eijk R."/>
            <person name="Schleper C."/>
            <person name="Guy L."/>
            <person name="Ettema T.J."/>
        </authorList>
    </citation>
    <scope>NUCLEOTIDE SEQUENCE</scope>
</reference>
<evidence type="ECO:0000256" key="3">
    <source>
        <dbReference type="ARBA" id="ARBA00022679"/>
    </source>
</evidence>
<dbReference type="PANTHER" id="PTHR33841">
    <property type="entry name" value="DNA METHYLTRANSFERASE YEEA-RELATED"/>
    <property type="match status" value="1"/>
</dbReference>
<accession>A0A0F9F8J7</accession>
<evidence type="ECO:0000256" key="2">
    <source>
        <dbReference type="ARBA" id="ARBA00022603"/>
    </source>
</evidence>
<evidence type="ECO:0000313" key="6">
    <source>
        <dbReference type="EMBL" id="KKL82618.1"/>
    </source>
</evidence>
<dbReference type="InterPro" id="IPR029063">
    <property type="entry name" value="SAM-dependent_MTases_sf"/>
</dbReference>
<feature type="non-terminal residue" evidence="6">
    <location>
        <position position="1"/>
    </location>
</feature>
<evidence type="ECO:0000256" key="1">
    <source>
        <dbReference type="ARBA" id="ARBA00011900"/>
    </source>
</evidence>
<keyword evidence="3" id="KW-0808">Transferase</keyword>
<dbReference type="Pfam" id="PF02384">
    <property type="entry name" value="N6_Mtase"/>
    <property type="match status" value="1"/>
</dbReference>
<dbReference type="GO" id="GO:0003677">
    <property type="term" value="F:DNA binding"/>
    <property type="evidence" value="ECO:0007669"/>
    <property type="project" value="InterPro"/>
</dbReference>
<organism evidence="6">
    <name type="scientific">marine sediment metagenome</name>
    <dbReference type="NCBI Taxonomy" id="412755"/>
    <lineage>
        <taxon>unclassified sequences</taxon>
        <taxon>metagenomes</taxon>
        <taxon>ecological metagenomes</taxon>
    </lineage>
</organism>
<protein>
    <recommendedName>
        <fullName evidence="1">site-specific DNA-methyltransferase (adenine-specific)</fullName>
        <ecNumber evidence="1">2.1.1.72</ecNumber>
    </recommendedName>
</protein>
<dbReference type="GO" id="GO:0008170">
    <property type="term" value="F:N-methyltransferase activity"/>
    <property type="evidence" value="ECO:0007669"/>
    <property type="project" value="InterPro"/>
</dbReference>
<comment type="caution">
    <text evidence="6">The sequence shown here is derived from an EMBL/GenBank/DDBJ whole genome shotgun (WGS) entry which is preliminary data.</text>
</comment>
<dbReference type="Gene3D" id="3.30.40.190">
    <property type="match status" value="1"/>
</dbReference>
<dbReference type="EC" id="2.1.1.72" evidence="1"/>
<keyword evidence="2" id="KW-0489">Methyltransferase</keyword>
<dbReference type="Gene3D" id="3.40.50.150">
    <property type="entry name" value="Vaccinia Virus protein VP39"/>
    <property type="match status" value="1"/>
</dbReference>
<dbReference type="SUPFAM" id="SSF53335">
    <property type="entry name" value="S-adenosyl-L-methionine-dependent methyltransferases"/>
    <property type="match status" value="1"/>
</dbReference>
<evidence type="ECO:0000259" key="5">
    <source>
        <dbReference type="Pfam" id="PF02384"/>
    </source>
</evidence>
<dbReference type="Pfam" id="PF16786">
    <property type="entry name" value="RecA_dep_nuc"/>
    <property type="match status" value="1"/>
</dbReference>
<dbReference type="InterPro" id="IPR050953">
    <property type="entry name" value="N4_N6_ade-DNA_methylase"/>
</dbReference>
<dbReference type="AlphaFoldDB" id="A0A0F9F8J7"/>
<sequence length="563" mass="63515">EFDLEGIFEGELYPDFVLLWLLCHESRVEAERPVECWLERWSEESYRQGARALDALRGGVERAIALLGRGFIDHRANTTLRDRLRSGELNTQDFYRQILRLVYRLIFLFVSEDRGALLVPQAPLEAKETYLNYYSTNSLRHLAERVRGGAHSDLYQGLCTVMGLLGDQGCSELALPALGSYLWSSKAILDLESCALANRFLLEAIRSLAFTQRDRSLWRVDYRNLGSEELGSIYESLLELHPQINLEAATFELKISAGHERKTTGSYYTPHSLVRSLLDTALEPVLEEKLTADDPEKALLEVKICDPACGSGHFLIAAAHRIARRLASVRTGDEEPSPQALQGALRDVIGHCLYGVDLNPMAVELCKVSLWMEALEPGRPLSFLDHHIQCGNSLLGTTPELLDQGIPQEAFKVLTGDDKTMVSALKKRNKEEQDRIEFVKLYMGCLPCILVNYPNSHCNYNHVVEGRKRLGHMFGYGSCGWHDVFHVNWRGRSTQDMIGQLGPSLGHGKKPFEEVFGDELLLARTVGFAQELFKEKPWLEFAMPRVIGAEIRIYHIGKMQKAA</sequence>
<name>A0A0F9F8J7_9ZZZZ</name>
<dbReference type="InterPro" id="IPR031875">
    <property type="entry name" value="RecA_dep_nuc"/>
</dbReference>
<dbReference type="GO" id="GO:0032259">
    <property type="term" value="P:methylation"/>
    <property type="evidence" value="ECO:0007669"/>
    <property type="project" value="UniProtKB-KW"/>
</dbReference>